<evidence type="ECO:0000256" key="1">
    <source>
        <dbReference type="SAM" id="Phobius"/>
    </source>
</evidence>
<feature type="transmembrane region" description="Helical" evidence="1">
    <location>
        <begin position="16"/>
        <end position="36"/>
    </location>
</feature>
<dbReference type="EMBL" id="JAMGZJ010000078">
    <property type="protein sequence ID" value="MCU6671049.1"/>
    <property type="molecule type" value="Genomic_DNA"/>
</dbReference>
<sequence length="37" mass="4524">MRRIFLYLVNNIREHLILYILLSVVLLILDIAYIVFF</sequence>
<name>A0A9J6QJL0_9ENTR</name>
<dbReference type="Proteomes" id="UP001061282">
    <property type="component" value="Unassembled WGS sequence"/>
</dbReference>
<evidence type="ECO:0000313" key="2">
    <source>
        <dbReference type="EMBL" id="MCU6671049.1"/>
    </source>
</evidence>
<keyword evidence="1" id="KW-1133">Transmembrane helix</keyword>
<dbReference type="InterPro" id="IPR024494">
    <property type="entry name" value="DUF2770"/>
</dbReference>
<keyword evidence="1" id="KW-0812">Transmembrane</keyword>
<dbReference type="Pfam" id="PF10968">
    <property type="entry name" value="DUF2770"/>
    <property type="match status" value="1"/>
</dbReference>
<proteinExistence type="predicted"/>
<keyword evidence="1" id="KW-0472">Membrane</keyword>
<accession>A0A9J6QJL0</accession>
<comment type="caution">
    <text evidence="2">The sequence shown here is derived from an EMBL/GenBank/DDBJ whole genome shotgun (WGS) entry which is preliminary data.</text>
</comment>
<dbReference type="RefSeq" id="WP_271269554.1">
    <property type="nucleotide sequence ID" value="NZ_JAMGZJ010000078.1"/>
</dbReference>
<dbReference type="AlphaFoldDB" id="A0A9J6QJL0"/>
<evidence type="ECO:0000313" key="3">
    <source>
        <dbReference type="Proteomes" id="UP001061282"/>
    </source>
</evidence>
<protein>
    <submittedName>
        <fullName evidence="2">DUF2770 family protein</fullName>
    </submittedName>
</protein>
<gene>
    <name evidence="2" type="ORF">M8013_20190</name>
</gene>
<keyword evidence="3" id="KW-1185">Reference proteome</keyword>
<reference evidence="2" key="1">
    <citation type="submission" date="2022-05" db="EMBL/GenBank/DDBJ databases">
        <title>Description of a novel species of Leclercia; Leclercia tamurae and the Proposal for a Novel Genus Silvania gen. nov. Containing Two Novel Species Silvania hatchlandensis sp. nov. and Silvania confinis sp. nov. Isolated from the Rhizosphere of Oak.</title>
        <authorList>
            <person name="Maddock D.W."/>
            <person name="Brady C.L."/>
            <person name="Denman S."/>
            <person name="Arnold D."/>
        </authorList>
    </citation>
    <scope>NUCLEOTIDE SEQUENCE</scope>
    <source>
        <strain evidence="2">H4N4</strain>
    </source>
</reference>
<organism evidence="2 3">
    <name type="scientific">Silvania confinis</name>
    <dbReference type="NCBI Taxonomy" id="2926470"/>
    <lineage>
        <taxon>Bacteria</taxon>
        <taxon>Pseudomonadati</taxon>
        <taxon>Pseudomonadota</taxon>
        <taxon>Gammaproteobacteria</taxon>
        <taxon>Enterobacterales</taxon>
        <taxon>Enterobacteriaceae</taxon>
        <taxon>Silvania</taxon>
    </lineage>
</organism>